<feature type="compositionally biased region" description="Pro residues" evidence="2">
    <location>
        <begin position="184"/>
        <end position="196"/>
    </location>
</feature>
<dbReference type="SUPFAM" id="SSF52047">
    <property type="entry name" value="RNI-like"/>
    <property type="match status" value="1"/>
</dbReference>
<protein>
    <recommendedName>
        <fullName evidence="5">F-box domain-containing protein</fullName>
    </recommendedName>
</protein>
<feature type="region of interest" description="Disordered" evidence="2">
    <location>
        <begin position="178"/>
        <end position="217"/>
    </location>
</feature>
<dbReference type="Proteomes" id="UP000247498">
    <property type="component" value="Unassembled WGS sequence"/>
</dbReference>
<name>A0A2V0PEU6_9CHLO</name>
<dbReference type="GO" id="GO:0005930">
    <property type="term" value="C:axoneme"/>
    <property type="evidence" value="ECO:0007669"/>
    <property type="project" value="UniProtKB-SubCell"/>
</dbReference>
<sequence>MHQPVYYVSPERAAAKREPPSPLAALPHCVLRALLAGLPCGDRCRLRLTCAAVAAAVAESFDALSIDAARFESGGDAAATSLARAAPLASRAVVRARAGAAPPAAGTLQRLFCILAASKPRLEAVLIEECWAQPPPFDPSLLDALAAARWRYGAALAAAAGAGLGARLRRLELPPAALAGGPWPERPPPAASPPASPGGDGDDDATAAAARRPPPPPALRGLAALREVVLREADPDAGPGLPPAALAELGAIPGLASLSVDLDTRGGGGEEAWEALMALAASPAAAALTQLRIGAAGPGEARLRASDWLPRLPRLRRLDLGRGIALDFSPPAQAGAGAGAASAPPPRLPPLEHVSLSQPRLDAPGWAALAALPSLASLELWRCGAPPPGALSRAAGAGSAGAAPFPALGRLHLGCREDPAAMLSAAAALPQLRALSLHHAGGGAGFGPDAPCRLRPLTGLTRLVLMPVAGRCHTRWSNVNGRVPVTPEEASLLAAMPALRFYDGPIPGCDAARWGGWAAAEQAV</sequence>
<proteinExistence type="predicted"/>
<comment type="caution">
    <text evidence="3">The sequence shown here is derived from an EMBL/GenBank/DDBJ whole genome shotgun (WGS) entry which is preliminary data.</text>
</comment>
<comment type="subcellular location">
    <subcellularLocation>
        <location evidence="1">Cytoplasm</location>
        <location evidence="1">Cytoskeleton</location>
        <location evidence="1">Cilium axoneme</location>
    </subcellularLocation>
</comment>
<evidence type="ECO:0000313" key="3">
    <source>
        <dbReference type="EMBL" id="GBF95697.1"/>
    </source>
</evidence>
<dbReference type="AlphaFoldDB" id="A0A2V0PEU6"/>
<dbReference type="InterPro" id="IPR032675">
    <property type="entry name" value="LRR_dom_sf"/>
</dbReference>
<dbReference type="EMBL" id="BDRX01000069">
    <property type="protein sequence ID" value="GBF95697.1"/>
    <property type="molecule type" value="Genomic_DNA"/>
</dbReference>
<evidence type="ECO:0000256" key="1">
    <source>
        <dbReference type="ARBA" id="ARBA00004430"/>
    </source>
</evidence>
<organism evidence="3 4">
    <name type="scientific">Raphidocelis subcapitata</name>
    <dbReference type="NCBI Taxonomy" id="307507"/>
    <lineage>
        <taxon>Eukaryota</taxon>
        <taxon>Viridiplantae</taxon>
        <taxon>Chlorophyta</taxon>
        <taxon>core chlorophytes</taxon>
        <taxon>Chlorophyceae</taxon>
        <taxon>CS clade</taxon>
        <taxon>Sphaeropleales</taxon>
        <taxon>Selenastraceae</taxon>
        <taxon>Raphidocelis</taxon>
    </lineage>
</organism>
<dbReference type="InParanoid" id="A0A2V0PEU6"/>
<accession>A0A2V0PEU6</accession>
<gene>
    <name evidence="3" type="ORF">Rsub_08679</name>
</gene>
<evidence type="ECO:0000256" key="2">
    <source>
        <dbReference type="SAM" id="MobiDB-lite"/>
    </source>
</evidence>
<dbReference type="Gene3D" id="3.80.10.10">
    <property type="entry name" value="Ribonuclease Inhibitor"/>
    <property type="match status" value="1"/>
</dbReference>
<reference evidence="3 4" key="1">
    <citation type="journal article" date="2018" name="Sci. Rep.">
        <title>Raphidocelis subcapitata (=Pseudokirchneriella subcapitata) provides an insight into genome evolution and environmental adaptations in the Sphaeropleales.</title>
        <authorList>
            <person name="Suzuki S."/>
            <person name="Yamaguchi H."/>
            <person name="Nakajima N."/>
            <person name="Kawachi M."/>
        </authorList>
    </citation>
    <scope>NUCLEOTIDE SEQUENCE [LARGE SCALE GENOMIC DNA]</scope>
    <source>
        <strain evidence="3 4">NIES-35</strain>
    </source>
</reference>
<keyword evidence="4" id="KW-1185">Reference proteome</keyword>
<evidence type="ECO:0008006" key="5">
    <source>
        <dbReference type="Google" id="ProtNLM"/>
    </source>
</evidence>
<evidence type="ECO:0000313" key="4">
    <source>
        <dbReference type="Proteomes" id="UP000247498"/>
    </source>
</evidence>